<protein>
    <submittedName>
        <fullName evidence="2">Uncharacterized protein</fullName>
    </submittedName>
</protein>
<feature type="compositionally biased region" description="Basic and acidic residues" evidence="1">
    <location>
        <begin position="131"/>
        <end position="140"/>
    </location>
</feature>
<dbReference type="EMBL" id="AWGH01000008">
    <property type="protein sequence ID" value="ODN99368.1"/>
    <property type="molecule type" value="Genomic_DNA"/>
</dbReference>
<evidence type="ECO:0000313" key="2">
    <source>
        <dbReference type="EMBL" id="ODN99368.1"/>
    </source>
</evidence>
<dbReference type="AlphaFoldDB" id="A0A1E3JEQ3"/>
<keyword evidence="3" id="KW-1185">Reference proteome</keyword>
<sequence>MPSSRRRRTYYTDSPFYDDYPPSAYYARPHYDDGYYSDSNFSGSHYGHSYYSDSQYSGLHSSPRRRPPPPPTGHARSSRRSFASAGESAAPPSPPTSRRSSYRPPPPPTSHTMSTGGRTAPPSPPRATSRPSERSQIDAHTERIVEGFLVRLDNNLERLSSQGAPSLTLPRSEVAASVRQQVRKKLLEEVVDREYSERSDGDMGSVTFLPKKVTLKRDGDELFLEDVVVYGDGWSKRKKTHFDMTFYKDN</sequence>
<comment type="caution">
    <text evidence="2">The sequence shown here is derived from an EMBL/GenBank/DDBJ whole genome shotgun (WGS) entry which is preliminary data.</text>
</comment>
<dbReference type="Proteomes" id="UP000094819">
    <property type="component" value="Unassembled WGS sequence"/>
</dbReference>
<dbReference type="GeneID" id="30192423"/>
<feature type="compositionally biased region" description="Low complexity" evidence="1">
    <location>
        <begin position="110"/>
        <end position="130"/>
    </location>
</feature>
<accession>A0A1E3JEQ3</accession>
<organism evidence="2 3">
    <name type="scientific">Cryptococcus wingfieldii CBS 7118</name>
    <dbReference type="NCBI Taxonomy" id="1295528"/>
    <lineage>
        <taxon>Eukaryota</taxon>
        <taxon>Fungi</taxon>
        <taxon>Dikarya</taxon>
        <taxon>Basidiomycota</taxon>
        <taxon>Agaricomycotina</taxon>
        <taxon>Tremellomycetes</taxon>
        <taxon>Tremellales</taxon>
        <taxon>Cryptococcaceae</taxon>
        <taxon>Cryptococcus</taxon>
    </lineage>
</organism>
<reference evidence="2 3" key="1">
    <citation type="submission" date="2016-06" db="EMBL/GenBank/DDBJ databases">
        <title>Evolution of pathogenesis and genome organization in the Tremellales.</title>
        <authorList>
            <person name="Cuomo C."/>
            <person name="Litvintseva A."/>
            <person name="Heitman J."/>
            <person name="Chen Y."/>
            <person name="Sun S."/>
            <person name="Springer D."/>
            <person name="Dromer F."/>
            <person name="Young S."/>
            <person name="Zeng Q."/>
            <person name="Chapman S."/>
            <person name="Gujja S."/>
            <person name="Saif S."/>
            <person name="Birren B."/>
        </authorList>
    </citation>
    <scope>NUCLEOTIDE SEQUENCE [LARGE SCALE GENOMIC DNA]</scope>
    <source>
        <strain evidence="2 3">CBS 7118</strain>
    </source>
</reference>
<proteinExistence type="predicted"/>
<feature type="region of interest" description="Disordered" evidence="1">
    <location>
        <begin position="1"/>
        <end position="140"/>
    </location>
</feature>
<dbReference type="RefSeq" id="XP_019032445.1">
    <property type="nucleotide sequence ID" value="XM_019175342.1"/>
</dbReference>
<feature type="compositionally biased region" description="Low complexity" evidence="1">
    <location>
        <begin position="42"/>
        <end position="58"/>
    </location>
</feature>
<evidence type="ECO:0000256" key="1">
    <source>
        <dbReference type="SAM" id="MobiDB-lite"/>
    </source>
</evidence>
<gene>
    <name evidence="2" type="ORF">L198_03210</name>
</gene>
<feature type="compositionally biased region" description="Low complexity" evidence="1">
    <location>
        <begin position="80"/>
        <end position="90"/>
    </location>
</feature>
<evidence type="ECO:0000313" key="3">
    <source>
        <dbReference type="Proteomes" id="UP000094819"/>
    </source>
</evidence>
<name>A0A1E3JEQ3_9TREE</name>